<dbReference type="OrthoDB" id="10055717at2759"/>
<dbReference type="Gene3D" id="2.40.70.10">
    <property type="entry name" value="Acid Proteases"/>
    <property type="match status" value="1"/>
</dbReference>
<dbReference type="Gene3D" id="3.30.420.10">
    <property type="entry name" value="Ribonuclease H-like superfamily/Ribonuclease H"/>
    <property type="match status" value="1"/>
</dbReference>
<dbReference type="Pfam" id="PF17921">
    <property type="entry name" value="Integrase_H2C2"/>
    <property type="match status" value="1"/>
</dbReference>
<dbReference type="GO" id="GO:0015074">
    <property type="term" value="P:DNA integration"/>
    <property type="evidence" value="ECO:0007669"/>
    <property type="project" value="InterPro"/>
</dbReference>
<organism evidence="10 11">
    <name type="scientific">Mucuna pruriens</name>
    <name type="common">Velvet bean</name>
    <name type="synonym">Dolichos pruriens</name>
    <dbReference type="NCBI Taxonomy" id="157652"/>
    <lineage>
        <taxon>Eukaryota</taxon>
        <taxon>Viridiplantae</taxon>
        <taxon>Streptophyta</taxon>
        <taxon>Embryophyta</taxon>
        <taxon>Tracheophyta</taxon>
        <taxon>Spermatophyta</taxon>
        <taxon>Magnoliopsida</taxon>
        <taxon>eudicotyledons</taxon>
        <taxon>Gunneridae</taxon>
        <taxon>Pentapetalae</taxon>
        <taxon>rosids</taxon>
        <taxon>fabids</taxon>
        <taxon>Fabales</taxon>
        <taxon>Fabaceae</taxon>
        <taxon>Papilionoideae</taxon>
        <taxon>50 kb inversion clade</taxon>
        <taxon>NPAAA clade</taxon>
        <taxon>indigoferoid/millettioid clade</taxon>
        <taxon>Phaseoleae</taxon>
        <taxon>Mucuna</taxon>
    </lineage>
</organism>
<dbReference type="InterPro" id="IPR021109">
    <property type="entry name" value="Peptidase_aspartic_dom_sf"/>
</dbReference>
<dbReference type="InterPro" id="IPR043502">
    <property type="entry name" value="DNA/RNA_pol_sf"/>
</dbReference>
<dbReference type="CDD" id="cd00303">
    <property type="entry name" value="retropepsin_like"/>
    <property type="match status" value="1"/>
</dbReference>
<dbReference type="PANTHER" id="PTHR37984:SF5">
    <property type="entry name" value="PROTEIN NYNRIN-LIKE"/>
    <property type="match status" value="1"/>
</dbReference>
<gene>
    <name evidence="10" type="primary">pol</name>
    <name evidence="10" type="ORF">CR513_16192</name>
</gene>
<dbReference type="Pfam" id="PF17917">
    <property type="entry name" value="RT_RNaseH"/>
    <property type="match status" value="1"/>
</dbReference>
<dbReference type="Gene3D" id="3.10.10.10">
    <property type="entry name" value="HIV Type 1 Reverse Transcriptase, subunit A, domain 1"/>
    <property type="match status" value="1"/>
</dbReference>
<keyword evidence="11" id="KW-1185">Reference proteome</keyword>
<dbReference type="InterPro" id="IPR000477">
    <property type="entry name" value="RT_dom"/>
</dbReference>
<dbReference type="Gene3D" id="1.10.340.70">
    <property type="match status" value="1"/>
</dbReference>
<dbReference type="CDD" id="cd09274">
    <property type="entry name" value="RNase_HI_RT_Ty3"/>
    <property type="match status" value="1"/>
</dbReference>
<comment type="caution">
    <text evidence="10">The sequence shown here is derived from an EMBL/GenBank/DDBJ whole genome shotgun (WGS) entry which is preliminary data.</text>
</comment>
<dbReference type="Pfam" id="PF00665">
    <property type="entry name" value="rve"/>
    <property type="match status" value="1"/>
</dbReference>
<dbReference type="PROSITE" id="PS50994">
    <property type="entry name" value="INTEGRASE"/>
    <property type="match status" value="1"/>
</dbReference>
<feature type="region of interest" description="Disordered" evidence="8">
    <location>
        <begin position="48"/>
        <end position="119"/>
    </location>
</feature>
<dbReference type="PANTHER" id="PTHR37984">
    <property type="entry name" value="PROTEIN CBG26694"/>
    <property type="match status" value="1"/>
</dbReference>
<feature type="region of interest" description="Disordered" evidence="8">
    <location>
        <begin position="490"/>
        <end position="518"/>
    </location>
</feature>
<feature type="compositionally biased region" description="Polar residues" evidence="8">
    <location>
        <begin position="95"/>
        <end position="104"/>
    </location>
</feature>
<dbReference type="InterPro" id="IPR012337">
    <property type="entry name" value="RNaseH-like_sf"/>
</dbReference>
<feature type="region of interest" description="Disordered" evidence="8">
    <location>
        <begin position="544"/>
        <end position="568"/>
    </location>
</feature>
<dbReference type="InterPro" id="IPR050951">
    <property type="entry name" value="Retrovirus_Pol_polyprotein"/>
</dbReference>
<dbReference type="GO" id="GO:0003676">
    <property type="term" value="F:nucleic acid binding"/>
    <property type="evidence" value="ECO:0007669"/>
    <property type="project" value="InterPro"/>
</dbReference>
<dbReference type="Pfam" id="PF00078">
    <property type="entry name" value="RVT_1"/>
    <property type="match status" value="1"/>
</dbReference>
<evidence type="ECO:0000256" key="5">
    <source>
        <dbReference type="ARBA" id="ARBA00022759"/>
    </source>
</evidence>
<evidence type="ECO:0000256" key="8">
    <source>
        <dbReference type="SAM" id="MobiDB-lite"/>
    </source>
</evidence>
<feature type="domain" description="Integrase catalytic" evidence="9">
    <location>
        <begin position="1213"/>
        <end position="1301"/>
    </location>
</feature>
<evidence type="ECO:0000313" key="10">
    <source>
        <dbReference type="EMBL" id="RDY00605.1"/>
    </source>
</evidence>
<dbReference type="FunFam" id="3.10.20.370:FF:000001">
    <property type="entry name" value="Retrovirus-related Pol polyprotein from transposon 17.6-like protein"/>
    <property type="match status" value="1"/>
</dbReference>
<keyword evidence="2" id="KW-0808">Transferase</keyword>
<name>A0A371HCW7_MUCPR</name>
<dbReference type="InterPro" id="IPR041373">
    <property type="entry name" value="RT_RNaseH"/>
</dbReference>
<accession>A0A371HCW7</accession>
<evidence type="ECO:0000256" key="4">
    <source>
        <dbReference type="ARBA" id="ARBA00022722"/>
    </source>
</evidence>
<evidence type="ECO:0000259" key="9">
    <source>
        <dbReference type="PROSITE" id="PS50994"/>
    </source>
</evidence>
<sequence>MKQLATSNLEFQQSVSSSNMQFQQNMTATIQDLKTQIGQLANTVSQMQSAGSSNLPSQTIPNPRGNASVVTLRSGKELPQPTLQQVPRSLEADSEQNADLQSRPETAVPLPFPSRPTSARKLESDDELLKMFRKVEINIPLLDAIKQIPKYAKFLKELCVHKRKKIKGSMEVGGVVSALTRNETSTTGAKTLPKKCRDLRIFSVPCTIGECTFAEAMLDPGASINVMPASIYRSLNFGDLEPMGMTIQLANRSIVQPLGVPKDVLVQVNELIFSTDFYVLDMEDETAGKESTLILGRPFLMTAKTKIDVHAGTLSMEFGDTLVQFNIFEAMRHPTEDHSLFGVDLIEELVEEYLQLDSCSGSMEDFAEVTDIISCLGIYEEADSKEVHTLSSSEDEYDDIAYLNFKAELFKTIRQARNQEAPECSQITGAEVAMTKKPLSTQLATIFSTEGESAREGRVKEEVKVNSAEESNTKADKLAEIISAKEDPTQTVTDIDGPSGSDSKGALEANADSIPTRTEVAKLSRLNQPEPEIMSTHLVLNQDQVGQSDPNSETEKSPSPSPPIDLKTLPSHLKYAYLDKEQQLPVIIASNLNQEQEEKLLEVLRQHKKAIGWKLSDLPGINPSICMHRILMEEEIKPIRQQQRRLNPTLLDVVKKEVTKLLAAGIIYPISDSQWVSPVQVVPKKSGMTIMKNQQDELVPTRIQNSWRVCIDYKRLNQATCKDHFPLPFIDQMLEKLAGKSHYCFLDGFSGYMQIHIAPEDQHKTTFTCPFGTFAYTRMPFGLCNAPSTFQRCMMSIFSDLLQDCMEVFMDDFTVYADSFEACLNNLSRVLKRCIDTNLVLNFEKCHFMVTEGIVLGHLVSNRGIEVDKAKIDIISSLPNPSSVREDTQAFTEDSSRILVNLPLSKLLQKDVEFNFDQPCIEAFQELKNRLTSAPILQAPNWDLPFELMCDASDSALGAVLGQRAGAGLPVHVIAYASRTMDSAQQNYTTTEKELLAIVFSLDKFRPYLLGSKIIVFSDHAALRYLLKKPDAKPRLIRWMLLLQEFNIEIRDKRGAENSVADHLSRIERESEPIPIRDEFPDEHLLHIRTSPPWFADICNFVAASRFPPEASRAYKDKLRSDAKYYIWDDPYLWRLCSDKVIRRCIPEAEFNSVLQFCHSAPGGGHYGSTRTARKVLDCGLYWPTIFRDAHEFVSTCEKCQKAGVTMNRRHEMPQQPIQFCEIFDVWGIDFMGPFPVSNGYSYILLAVDYVSRWVEAIATRTNDARVVVDFLKFGVPKALISDQGSHFCNRAMASLLQKYG</sequence>
<dbReference type="EC" id="2.7.7.49" evidence="1"/>
<feature type="non-terminal residue" evidence="10">
    <location>
        <position position="1"/>
    </location>
</feature>
<evidence type="ECO:0000256" key="2">
    <source>
        <dbReference type="ARBA" id="ARBA00022679"/>
    </source>
</evidence>
<dbReference type="Gene3D" id="3.30.70.270">
    <property type="match status" value="1"/>
</dbReference>
<evidence type="ECO:0000313" key="11">
    <source>
        <dbReference type="Proteomes" id="UP000257109"/>
    </source>
</evidence>
<dbReference type="Proteomes" id="UP000257109">
    <property type="component" value="Unassembled WGS sequence"/>
</dbReference>
<dbReference type="SUPFAM" id="SSF53098">
    <property type="entry name" value="Ribonuclease H-like"/>
    <property type="match status" value="1"/>
</dbReference>
<dbReference type="GO" id="GO:0004519">
    <property type="term" value="F:endonuclease activity"/>
    <property type="evidence" value="ECO:0007669"/>
    <property type="project" value="UniProtKB-KW"/>
</dbReference>
<evidence type="ECO:0000256" key="1">
    <source>
        <dbReference type="ARBA" id="ARBA00012493"/>
    </source>
</evidence>
<keyword evidence="6" id="KW-0378">Hydrolase</keyword>
<dbReference type="CDD" id="cd01647">
    <property type="entry name" value="RT_LTR"/>
    <property type="match status" value="1"/>
</dbReference>
<keyword evidence="4" id="KW-0540">Nuclease</keyword>
<dbReference type="Gene3D" id="3.10.20.370">
    <property type="match status" value="1"/>
</dbReference>
<proteinExistence type="predicted"/>
<dbReference type="InterPro" id="IPR041588">
    <property type="entry name" value="Integrase_H2C2"/>
</dbReference>
<dbReference type="EMBL" id="QJKJ01002953">
    <property type="protein sequence ID" value="RDY00605.1"/>
    <property type="molecule type" value="Genomic_DNA"/>
</dbReference>
<keyword evidence="5" id="KW-0255">Endonuclease</keyword>
<dbReference type="GO" id="GO:0003964">
    <property type="term" value="F:RNA-directed DNA polymerase activity"/>
    <property type="evidence" value="ECO:0007669"/>
    <property type="project" value="UniProtKB-KW"/>
</dbReference>
<protein>
    <recommendedName>
        <fullName evidence="1">RNA-directed DNA polymerase</fullName>
        <ecNumber evidence="1">2.7.7.49</ecNumber>
    </recommendedName>
</protein>
<keyword evidence="3" id="KW-0548">Nucleotidyltransferase</keyword>
<feature type="non-terminal residue" evidence="10">
    <location>
        <position position="1301"/>
    </location>
</feature>
<dbReference type="InterPro" id="IPR001584">
    <property type="entry name" value="Integrase_cat-core"/>
</dbReference>
<keyword evidence="7" id="KW-0695">RNA-directed DNA polymerase</keyword>
<dbReference type="InterPro" id="IPR036397">
    <property type="entry name" value="RNaseH_sf"/>
</dbReference>
<evidence type="ECO:0000256" key="6">
    <source>
        <dbReference type="ARBA" id="ARBA00022801"/>
    </source>
</evidence>
<evidence type="ECO:0000256" key="3">
    <source>
        <dbReference type="ARBA" id="ARBA00022695"/>
    </source>
</evidence>
<reference evidence="10" key="1">
    <citation type="submission" date="2018-05" db="EMBL/GenBank/DDBJ databases">
        <title>Draft genome of Mucuna pruriens seed.</title>
        <authorList>
            <person name="Nnadi N.E."/>
            <person name="Vos R."/>
            <person name="Hasami M.H."/>
            <person name="Devisetty U.K."/>
            <person name="Aguiy J.C."/>
        </authorList>
    </citation>
    <scope>NUCLEOTIDE SEQUENCE [LARGE SCALE GENOMIC DNA]</scope>
    <source>
        <strain evidence="10">JCA_2017</strain>
    </source>
</reference>
<dbReference type="InterPro" id="IPR043128">
    <property type="entry name" value="Rev_trsase/Diguanyl_cyclase"/>
</dbReference>
<feature type="compositionally biased region" description="Polar residues" evidence="8">
    <location>
        <begin position="48"/>
        <end position="61"/>
    </location>
</feature>
<dbReference type="SUPFAM" id="SSF56672">
    <property type="entry name" value="DNA/RNA polymerases"/>
    <property type="match status" value="1"/>
</dbReference>
<dbReference type="GO" id="GO:0016787">
    <property type="term" value="F:hydrolase activity"/>
    <property type="evidence" value="ECO:0007669"/>
    <property type="project" value="UniProtKB-KW"/>
</dbReference>
<evidence type="ECO:0000256" key="7">
    <source>
        <dbReference type="ARBA" id="ARBA00022918"/>
    </source>
</evidence>